<dbReference type="GO" id="GO:0009247">
    <property type="term" value="P:glycolipid biosynthetic process"/>
    <property type="evidence" value="ECO:0007669"/>
    <property type="project" value="TreeGrafter"/>
</dbReference>
<dbReference type="OrthoDB" id="10268090at2759"/>
<dbReference type="PANTHER" id="PTHR12286">
    <property type="entry name" value="SACCHAROPINE DEHYDROGENASE-LIKE OXIDOREDUCTASE"/>
    <property type="match status" value="1"/>
</dbReference>
<proteinExistence type="predicted"/>
<evidence type="ECO:0000256" key="1">
    <source>
        <dbReference type="SAM" id="Phobius"/>
    </source>
</evidence>
<organism evidence="2 3">
    <name type="scientific">Protopolystoma xenopodis</name>
    <dbReference type="NCBI Taxonomy" id="117903"/>
    <lineage>
        <taxon>Eukaryota</taxon>
        <taxon>Metazoa</taxon>
        <taxon>Spiralia</taxon>
        <taxon>Lophotrochozoa</taxon>
        <taxon>Platyhelminthes</taxon>
        <taxon>Monogenea</taxon>
        <taxon>Polyopisthocotylea</taxon>
        <taxon>Polystomatidea</taxon>
        <taxon>Polystomatidae</taxon>
        <taxon>Protopolystoma</taxon>
    </lineage>
</organism>
<accession>A0A3S5BPN7</accession>
<dbReference type="EMBL" id="CAAALY010014740">
    <property type="protein sequence ID" value="VEL12428.1"/>
    <property type="molecule type" value="Genomic_DNA"/>
</dbReference>
<reference evidence="2" key="1">
    <citation type="submission" date="2018-11" db="EMBL/GenBank/DDBJ databases">
        <authorList>
            <consortium name="Pathogen Informatics"/>
        </authorList>
    </citation>
    <scope>NUCLEOTIDE SEQUENCE</scope>
</reference>
<evidence type="ECO:0000313" key="3">
    <source>
        <dbReference type="Proteomes" id="UP000784294"/>
    </source>
</evidence>
<dbReference type="GO" id="GO:0005886">
    <property type="term" value="C:plasma membrane"/>
    <property type="evidence" value="ECO:0007669"/>
    <property type="project" value="TreeGrafter"/>
</dbReference>
<comment type="caution">
    <text evidence="2">The sequence shown here is derived from an EMBL/GenBank/DDBJ whole genome shotgun (WGS) entry which is preliminary data.</text>
</comment>
<gene>
    <name evidence="2" type="ORF">PXEA_LOCUS5868</name>
</gene>
<dbReference type="AlphaFoldDB" id="A0A3S5BPN7"/>
<keyword evidence="1" id="KW-0812">Transmembrane</keyword>
<dbReference type="PANTHER" id="PTHR12286:SF5">
    <property type="entry name" value="SACCHAROPINE DEHYDROGENASE-LIKE OXIDOREDUCTASE"/>
    <property type="match status" value="1"/>
</dbReference>
<evidence type="ECO:0000313" key="2">
    <source>
        <dbReference type="EMBL" id="VEL12428.1"/>
    </source>
</evidence>
<feature type="transmembrane region" description="Helical" evidence="1">
    <location>
        <begin position="12"/>
        <end position="34"/>
    </location>
</feature>
<keyword evidence="1" id="KW-0472">Membrane</keyword>
<name>A0A3S5BPN7_9PLAT</name>
<dbReference type="GO" id="GO:0005811">
    <property type="term" value="C:lipid droplet"/>
    <property type="evidence" value="ECO:0007669"/>
    <property type="project" value="TreeGrafter"/>
</dbReference>
<dbReference type="InterPro" id="IPR051276">
    <property type="entry name" value="Saccharopine_DH-like_oxidrdct"/>
</dbReference>
<dbReference type="GO" id="GO:0005739">
    <property type="term" value="C:mitochondrion"/>
    <property type="evidence" value="ECO:0007669"/>
    <property type="project" value="TreeGrafter"/>
</dbReference>
<protein>
    <submittedName>
        <fullName evidence="2">Uncharacterized protein</fullName>
    </submittedName>
</protein>
<sequence length="135" mass="15523">MIQFAPYLCFRSLLSALCILAFGIFFGIMCCFSFTRRILLKHPKSFSLGLFTEEGPDRNQLLTERFSITFVGRGWTNASIGQPLEEHASPPNTEIVTQIEGPGKSTYLPYFSADRFVYTVCWRAVYWALFLWMLL</sequence>
<keyword evidence="1" id="KW-1133">Transmembrane helix</keyword>
<keyword evidence="3" id="KW-1185">Reference proteome</keyword>
<dbReference type="Proteomes" id="UP000784294">
    <property type="component" value="Unassembled WGS sequence"/>
</dbReference>